<dbReference type="EMBL" id="CVRI01000059">
    <property type="protein sequence ID" value="CRL03431.1"/>
    <property type="molecule type" value="Genomic_DNA"/>
</dbReference>
<gene>
    <name evidence="1" type="ORF">CLUMA_CG016357</name>
</gene>
<evidence type="ECO:0000313" key="2">
    <source>
        <dbReference type="Proteomes" id="UP000183832"/>
    </source>
</evidence>
<reference evidence="1 2" key="1">
    <citation type="submission" date="2015-04" db="EMBL/GenBank/DDBJ databases">
        <authorList>
            <person name="Syromyatnikov M.Y."/>
            <person name="Popov V.N."/>
        </authorList>
    </citation>
    <scope>NUCLEOTIDE SEQUENCE [LARGE SCALE GENOMIC DNA]</scope>
</reference>
<sequence>MKNYMEMYFYELNLSRGDLLSMCGRCRTKRFV</sequence>
<evidence type="ECO:0000313" key="1">
    <source>
        <dbReference type="EMBL" id="CRL03431.1"/>
    </source>
</evidence>
<organism evidence="1 2">
    <name type="scientific">Clunio marinus</name>
    <dbReference type="NCBI Taxonomy" id="568069"/>
    <lineage>
        <taxon>Eukaryota</taxon>
        <taxon>Metazoa</taxon>
        <taxon>Ecdysozoa</taxon>
        <taxon>Arthropoda</taxon>
        <taxon>Hexapoda</taxon>
        <taxon>Insecta</taxon>
        <taxon>Pterygota</taxon>
        <taxon>Neoptera</taxon>
        <taxon>Endopterygota</taxon>
        <taxon>Diptera</taxon>
        <taxon>Nematocera</taxon>
        <taxon>Chironomoidea</taxon>
        <taxon>Chironomidae</taxon>
        <taxon>Clunio</taxon>
    </lineage>
</organism>
<accession>A0A1J1IT94</accession>
<proteinExistence type="predicted"/>
<dbReference type="AlphaFoldDB" id="A0A1J1IT94"/>
<dbReference type="Proteomes" id="UP000183832">
    <property type="component" value="Unassembled WGS sequence"/>
</dbReference>
<keyword evidence="2" id="KW-1185">Reference proteome</keyword>
<protein>
    <submittedName>
        <fullName evidence="1">CLUMA_CG016357, isoform A</fullName>
    </submittedName>
</protein>
<name>A0A1J1IT94_9DIPT</name>